<evidence type="ECO:0000313" key="1">
    <source>
        <dbReference type="EMBL" id="MDN0022401.1"/>
    </source>
</evidence>
<sequence>MRALDLNKAAVCMGKVLKLLSEIQPQITNGDDVYEHKEDFCCIVYMCRIGILDRIEDNTYTKNPNLQVRIPIGIFSSRKETMTSALGLTIGKLMELVKNDVVTGNYVEDILNKTGAFFAYDRNLPEKFKRQI</sequence>
<dbReference type="AlphaFoldDB" id="A0AAW7JQ33"/>
<dbReference type="Proteomes" id="UP001167831">
    <property type="component" value="Unassembled WGS sequence"/>
</dbReference>
<reference evidence="2" key="2">
    <citation type="submission" date="2023-08" db="EMBL/GenBank/DDBJ databases">
        <title>Identification and characterization of horizontal gene transfer across gut microbiota members of farm animals based on homology search.</title>
        <authorList>
            <person name="Schwarzerova J."/>
            <person name="Nykrynova M."/>
            <person name="Jureckova K."/>
            <person name="Cejkova D."/>
            <person name="Rychlik I."/>
        </authorList>
    </citation>
    <scope>NUCLEOTIDE SEQUENCE</scope>
    <source>
        <strain evidence="2">ET15</strain>
        <strain evidence="1">ET37</strain>
    </source>
</reference>
<dbReference type="Proteomes" id="UP001168478">
    <property type="component" value="Unassembled WGS sequence"/>
</dbReference>
<evidence type="ECO:0000313" key="4">
    <source>
        <dbReference type="Proteomes" id="UP001168478"/>
    </source>
</evidence>
<dbReference type="EMBL" id="JAUEIF010000003">
    <property type="protein sequence ID" value="MDN0025000.1"/>
    <property type="molecule type" value="Genomic_DNA"/>
</dbReference>
<protein>
    <submittedName>
        <fullName evidence="2">Uncharacterized protein</fullName>
    </submittedName>
</protein>
<evidence type="ECO:0000313" key="3">
    <source>
        <dbReference type="Proteomes" id="UP001167831"/>
    </source>
</evidence>
<proteinExistence type="predicted"/>
<organism evidence="2 4">
    <name type="scientific">Leyella lascolaii</name>
    <dbReference type="NCBI Taxonomy" id="1776379"/>
    <lineage>
        <taxon>Bacteria</taxon>
        <taxon>Pseudomonadati</taxon>
        <taxon>Bacteroidota</taxon>
        <taxon>Bacteroidia</taxon>
        <taxon>Bacteroidales</taxon>
        <taxon>Prevotellaceae</taxon>
        <taxon>Leyella</taxon>
    </lineage>
</organism>
<evidence type="ECO:0000313" key="2">
    <source>
        <dbReference type="EMBL" id="MDN0025000.1"/>
    </source>
</evidence>
<gene>
    <name evidence="1" type="ORF">QVN81_05100</name>
    <name evidence="2" type="ORF">QVN84_05635</name>
</gene>
<dbReference type="RefSeq" id="WP_289824957.1">
    <property type="nucleotide sequence ID" value="NZ_JAUEIE010000003.1"/>
</dbReference>
<name>A0AAW7JQ33_9BACT</name>
<dbReference type="EMBL" id="JAUEIE010000003">
    <property type="protein sequence ID" value="MDN0022401.1"/>
    <property type="molecule type" value="Genomic_DNA"/>
</dbReference>
<comment type="caution">
    <text evidence="2">The sequence shown here is derived from an EMBL/GenBank/DDBJ whole genome shotgun (WGS) entry which is preliminary data.</text>
</comment>
<accession>A0AAW7JQ33</accession>
<reference evidence="2" key="1">
    <citation type="submission" date="2023-06" db="EMBL/GenBank/DDBJ databases">
        <authorList>
            <person name="Zeman M."/>
            <person name="Kubasova T."/>
            <person name="Jahodarova E."/>
            <person name="Nykrynova M."/>
            <person name="Rychlik I."/>
        </authorList>
    </citation>
    <scope>NUCLEOTIDE SEQUENCE</scope>
    <source>
        <strain evidence="2">ET15</strain>
        <strain evidence="1">ET37</strain>
    </source>
</reference>
<keyword evidence="3" id="KW-1185">Reference proteome</keyword>